<accession>A0A0M0KL21</accession>
<dbReference type="EMBL" id="LILD01000001">
    <property type="protein sequence ID" value="KOO39566.1"/>
    <property type="molecule type" value="Genomic_DNA"/>
</dbReference>
<dbReference type="GO" id="GO:0010043">
    <property type="term" value="P:response to zinc ion"/>
    <property type="evidence" value="ECO:0007669"/>
    <property type="project" value="TreeGrafter"/>
</dbReference>
<evidence type="ECO:0000256" key="1">
    <source>
        <dbReference type="ARBA" id="ARBA00004141"/>
    </source>
</evidence>
<feature type="transmembrane region" description="Helical" evidence="7">
    <location>
        <begin position="180"/>
        <end position="197"/>
    </location>
</feature>
<protein>
    <submittedName>
        <fullName evidence="8">Metal ABC transporter permease</fullName>
    </submittedName>
</protein>
<evidence type="ECO:0000256" key="6">
    <source>
        <dbReference type="RuleBase" id="RU003943"/>
    </source>
</evidence>
<dbReference type="OMA" id="WVVLRGM"/>
<dbReference type="PROSITE" id="PS51257">
    <property type="entry name" value="PROKAR_LIPOPROTEIN"/>
    <property type="match status" value="1"/>
</dbReference>
<name>A0A0M0KL21_ALKHA</name>
<dbReference type="RefSeq" id="WP_010897560.1">
    <property type="nucleotide sequence ID" value="NZ_CP040441.1"/>
</dbReference>
<comment type="similarity">
    <text evidence="2 6">Belongs to the ABC-3 integral membrane protein family.</text>
</comment>
<comment type="subcellular location">
    <subcellularLocation>
        <location evidence="6">Cell membrane</location>
        <topology evidence="6">Multi-pass membrane protein</topology>
    </subcellularLocation>
    <subcellularLocation>
        <location evidence="1">Membrane</location>
        <topology evidence="1">Multi-pass membrane protein</topology>
    </subcellularLocation>
</comment>
<keyword evidence="3 6" id="KW-0812">Transmembrane</keyword>
<feature type="transmembrane region" description="Helical" evidence="7">
    <location>
        <begin position="254"/>
        <end position="271"/>
    </location>
</feature>
<keyword evidence="5 7" id="KW-0472">Membrane</keyword>
<proteinExistence type="inferred from homology"/>
<dbReference type="PANTHER" id="PTHR30477:SF22">
    <property type="entry name" value="METAL ABC TRANSPORTER PERMEASE"/>
    <property type="match status" value="1"/>
</dbReference>
<dbReference type="AlphaFoldDB" id="A0A0M0KL21"/>
<evidence type="ECO:0000256" key="2">
    <source>
        <dbReference type="ARBA" id="ARBA00008034"/>
    </source>
</evidence>
<evidence type="ECO:0000256" key="7">
    <source>
        <dbReference type="SAM" id="Phobius"/>
    </source>
</evidence>
<reference evidence="8" key="1">
    <citation type="submission" date="2015-08" db="EMBL/GenBank/DDBJ databases">
        <title>Complete DNA Sequence of Pseudomonas syringae pv. actinidiae, the Causal Agent of Kiwifruit Canker Disease.</title>
        <authorList>
            <person name="Rikkerink E.H.A."/>
            <person name="Fineran P.C."/>
        </authorList>
    </citation>
    <scope>NUCLEOTIDE SEQUENCE</scope>
    <source>
        <strain evidence="8">DSM 13666</strain>
    </source>
</reference>
<dbReference type="Pfam" id="PF00950">
    <property type="entry name" value="ABC-3"/>
    <property type="match status" value="1"/>
</dbReference>
<dbReference type="GO" id="GO:0043190">
    <property type="term" value="C:ATP-binding cassette (ABC) transporter complex"/>
    <property type="evidence" value="ECO:0007669"/>
    <property type="project" value="InterPro"/>
</dbReference>
<feature type="transmembrane region" description="Helical" evidence="7">
    <location>
        <begin position="39"/>
        <end position="58"/>
    </location>
</feature>
<feature type="transmembrane region" description="Helical" evidence="7">
    <location>
        <begin position="141"/>
        <end position="159"/>
    </location>
</feature>
<dbReference type="InterPro" id="IPR037294">
    <property type="entry name" value="ABC_BtuC-like"/>
</dbReference>
<feature type="transmembrane region" description="Helical" evidence="7">
    <location>
        <begin position="228"/>
        <end position="248"/>
    </location>
</feature>
<dbReference type="GO" id="GO:0055085">
    <property type="term" value="P:transmembrane transport"/>
    <property type="evidence" value="ECO:0007669"/>
    <property type="project" value="InterPro"/>
</dbReference>
<dbReference type="Gene3D" id="1.10.3470.10">
    <property type="entry name" value="ABC transporter involved in vitamin B12 uptake, BtuC"/>
    <property type="match status" value="1"/>
</dbReference>
<evidence type="ECO:0000256" key="4">
    <source>
        <dbReference type="ARBA" id="ARBA00022989"/>
    </source>
</evidence>
<dbReference type="InterPro" id="IPR001626">
    <property type="entry name" value="ABC_TroCD"/>
</dbReference>
<organism evidence="8">
    <name type="scientific">Halalkalibacterium halodurans</name>
    <name type="common">Bacillus halodurans</name>
    <dbReference type="NCBI Taxonomy" id="86665"/>
    <lineage>
        <taxon>Bacteria</taxon>
        <taxon>Bacillati</taxon>
        <taxon>Bacillota</taxon>
        <taxon>Bacilli</taxon>
        <taxon>Bacillales</taxon>
        <taxon>Bacillaceae</taxon>
        <taxon>Halalkalibacterium (ex Joshi et al. 2022)</taxon>
    </lineage>
</organism>
<feature type="transmembrane region" description="Helical" evidence="7">
    <location>
        <begin position="98"/>
        <end position="121"/>
    </location>
</feature>
<keyword evidence="4 7" id="KW-1133">Transmembrane helix</keyword>
<evidence type="ECO:0000256" key="3">
    <source>
        <dbReference type="ARBA" id="ARBA00022692"/>
    </source>
</evidence>
<dbReference type="PANTHER" id="PTHR30477">
    <property type="entry name" value="ABC-TRANSPORTER METAL-BINDING PROTEIN"/>
    <property type="match status" value="1"/>
</dbReference>
<evidence type="ECO:0000256" key="5">
    <source>
        <dbReference type="ARBA" id="ARBA00023136"/>
    </source>
</evidence>
<gene>
    <name evidence="8" type="ORF">AMD02_12465</name>
</gene>
<comment type="caution">
    <text evidence="8">The sequence shown here is derived from an EMBL/GenBank/DDBJ whole genome shotgun (WGS) entry which is preliminary data.</text>
</comment>
<dbReference type="CDD" id="cd06550">
    <property type="entry name" value="TM_ABC_iron-siderophores_like"/>
    <property type="match status" value="1"/>
</dbReference>
<keyword evidence="6" id="KW-0813">Transport</keyword>
<feature type="transmembrane region" description="Helical" evidence="7">
    <location>
        <begin position="14"/>
        <end position="34"/>
    </location>
</feature>
<evidence type="ECO:0000313" key="8">
    <source>
        <dbReference type="EMBL" id="KOO39566.1"/>
    </source>
</evidence>
<accession>A0A4Y7X0D5</accession>
<dbReference type="SUPFAM" id="SSF81345">
    <property type="entry name" value="ABC transporter involved in vitamin B12 uptake, BtuC"/>
    <property type="match status" value="1"/>
</dbReference>
<sequence length="287" mass="31578">MLEVFFRYEFLQNAFYTGVMIGCLAPLLGVFLVVRRMALIADALSHITLSGIAFSLLISNYAALFLFVNPLYMGIVFSVVGSLLIEKLRQVYKFYQEIAIPIILSGGLGLSVLFLSLADGFNNDLMNYLFGSVIAVSRSDLWTILFITIVVIIVLVLFYKELFFLSFDEEQAVVSGIQRRFVHFIFIVMVALVIAASMRIVGILLVSSLMTLPVAAAMRFAKGFKQMFVYSILFGEVAVIGGLISAYYLDLAPGGTIVMLAVLILVGSIIGKKAATSWAQKKETIPS</sequence>
<dbReference type="GeneID" id="87597019"/>
<dbReference type="PATRIC" id="fig|136160.3.peg.2916"/>